<keyword evidence="2" id="KW-1185">Reference proteome</keyword>
<protein>
    <submittedName>
        <fullName evidence="1">Uncharacterized protein</fullName>
    </submittedName>
</protein>
<accession>A0ACC3SHU2</accession>
<dbReference type="Proteomes" id="UP001320706">
    <property type="component" value="Unassembled WGS sequence"/>
</dbReference>
<comment type="caution">
    <text evidence="1">The sequence shown here is derived from an EMBL/GenBank/DDBJ whole genome shotgun (WGS) entry which is preliminary data.</text>
</comment>
<proteinExistence type="predicted"/>
<evidence type="ECO:0000313" key="2">
    <source>
        <dbReference type="Proteomes" id="UP001320706"/>
    </source>
</evidence>
<gene>
    <name evidence="1" type="ORF">M8818_002804</name>
</gene>
<evidence type="ECO:0000313" key="1">
    <source>
        <dbReference type="EMBL" id="KAK8213502.1"/>
    </source>
</evidence>
<dbReference type="EMBL" id="JAMKPW020000011">
    <property type="protein sequence ID" value="KAK8213502.1"/>
    <property type="molecule type" value="Genomic_DNA"/>
</dbReference>
<reference evidence="1" key="1">
    <citation type="submission" date="2024-02" db="EMBL/GenBank/DDBJ databases">
        <title>Metagenome Assembled Genome of Zalaria obscura JY119.</title>
        <authorList>
            <person name="Vighnesh L."/>
            <person name="Jagadeeshwari U."/>
            <person name="Venkata Ramana C."/>
            <person name="Sasikala C."/>
        </authorList>
    </citation>
    <scope>NUCLEOTIDE SEQUENCE</scope>
    <source>
        <strain evidence="1">JY119</strain>
    </source>
</reference>
<sequence>MPTAESALFKAAKPTVPPTFDGVNYDDNRALKAAQDAIIREQWVQSMMARLIREEMGKCYYREGVNHLEKCGKLRERYLQQLKHAKVKGYLFEQTNIIPEQ</sequence>
<name>A0ACC3SHU2_9PEZI</name>
<organism evidence="1 2">
    <name type="scientific">Zalaria obscura</name>
    <dbReference type="NCBI Taxonomy" id="2024903"/>
    <lineage>
        <taxon>Eukaryota</taxon>
        <taxon>Fungi</taxon>
        <taxon>Dikarya</taxon>
        <taxon>Ascomycota</taxon>
        <taxon>Pezizomycotina</taxon>
        <taxon>Dothideomycetes</taxon>
        <taxon>Dothideomycetidae</taxon>
        <taxon>Dothideales</taxon>
        <taxon>Zalariaceae</taxon>
        <taxon>Zalaria</taxon>
    </lineage>
</organism>